<dbReference type="RefSeq" id="WP_264011298.1">
    <property type="nucleotide sequence ID" value="NZ_JACKSJ010000026.1"/>
</dbReference>
<evidence type="ECO:0008006" key="3">
    <source>
        <dbReference type="Google" id="ProtNLM"/>
    </source>
</evidence>
<sequence>MAAAAPHLCCFLAEWYRPEMTRPAVEDLLGELDAATASMAAEGKSVQLLLTLAVPTDEVLYGVFTADTPEVVSEVCARAGIPVARLSTDVDARLSSW</sequence>
<dbReference type="EMBL" id="JACKSJ010000026">
    <property type="protein sequence ID" value="MCV7169113.1"/>
    <property type="molecule type" value="Genomic_DNA"/>
</dbReference>
<reference evidence="1" key="1">
    <citation type="submission" date="2020-07" db="EMBL/GenBank/DDBJ databases">
        <authorList>
            <person name="Pettersson B.M.F."/>
            <person name="Behra P.R.K."/>
            <person name="Ramesh M."/>
            <person name="Das S."/>
            <person name="Dasgupta S."/>
            <person name="Kirsebom L.A."/>
        </authorList>
    </citation>
    <scope>NUCLEOTIDE SEQUENCE</scope>
    <source>
        <strain evidence="1">DSM 44615</strain>
    </source>
</reference>
<evidence type="ECO:0000313" key="1">
    <source>
        <dbReference type="EMBL" id="MCV7169113.1"/>
    </source>
</evidence>
<name>A0A9X3BT06_9MYCO</name>
<reference evidence="1" key="2">
    <citation type="journal article" date="2022" name="BMC Genomics">
        <title>Comparative genome analysis of mycobacteria focusing on tRNA and non-coding RNA.</title>
        <authorList>
            <person name="Behra P.R.K."/>
            <person name="Pettersson B.M.F."/>
            <person name="Ramesh M."/>
            <person name="Das S."/>
            <person name="Dasgupta S."/>
            <person name="Kirsebom L.A."/>
        </authorList>
    </citation>
    <scope>NUCLEOTIDE SEQUENCE</scope>
    <source>
        <strain evidence="1">DSM 44615</strain>
    </source>
</reference>
<proteinExistence type="predicted"/>
<comment type="caution">
    <text evidence="1">The sequence shown here is derived from an EMBL/GenBank/DDBJ whole genome shotgun (WGS) entry which is preliminary data.</text>
</comment>
<organism evidence="1 2">
    <name type="scientific">[Mycobacterium] manitobense</name>
    <dbReference type="NCBI Taxonomy" id="190147"/>
    <lineage>
        <taxon>Bacteria</taxon>
        <taxon>Bacillati</taxon>
        <taxon>Actinomycetota</taxon>
        <taxon>Actinomycetes</taxon>
        <taxon>Mycobacteriales</taxon>
        <taxon>Mycobacteriaceae</taxon>
        <taxon>Mycolicibacterium</taxon>
    </lineage>
</organism>
<keyword evidence="2" id="KW-1185">Reference proteome</keyword>
<dbReference type="Proteomes" id="UP001140293">
    <property type="component" value="Unassembled WGS sequence"/>
</dbReference>
<protein>
    <recommendedName>
        <fullName evidence="3">DUF4242 domain-containing protein</fullName>
    </recommendedName>
</protein>
<evidence type="ECO:0000313" key="2">
    <source>
        <dbReference type="Proteomes" id="UP001140293"/>
    </source>
</evidence>
<accession>A0A9X3BT06</accession>
<gene>
    <name evidence="1" type="ORF">H7I41_04140</name>
</gene>
<dbReference type="AlphaFoldDB" id="A0A9X3BT06"/>